<organism evidence="1 2">
    <name type="scientific">Euplotes crassus</name>
    <dbReference type="NCBI Taxonomy" id="5936"/>
    <lineage>
        <taxon>Eukaryota</taxon>
        <taxon>Sar</taxon>
        <taxon>Alveolata</taxon>
        <taxon>Ciliophora</taxon>
        <taxon>Intramacronucleata</taxon>
        <taxon>Spirotrichea</taxon>
        <taxon>Hypotrichia</taxon>
        <taxon>Euplotida</taxon>
        <taxon>Euplotidae</taxon>
        <taxon>Moneuplotes</taxon>
    </lineage>
</organism>
<evidence type="ECO:0000313" key="1">
    <source>
        <dbReference type="EMBL" id="CAI2364591.1"/>
    </source>
</evidence>
<comment type="caution">
    <text evidence="1">The sequence shown here is derived from an EMBL/GenBank/DDBJ whole genome shotgun (WGS) entry which is preliminary data.</text>
</comment>
<dbReference type="EMBL" id="CAMPGE010005748">
    <property type="protein sequence ID" value="CAI2364591.1"/>
    <property type="molecule type" value="Genomic_DNA"/>
</dbReference>
<dbReference type="Proteomes" id="UP001295684">
    <property type="component" value="Unassembled WGS sequence"/>
</dbReference>
<protein>
    <submittedName>
        <fullName evidence="1">Uncharacterized protein</fullName>
    </submittedName>
</protein>
<name>A0AAD1XB89_EUPCR</name>
<sequence>MGSCNCTKKSPEVELEVHPRPKRLLKNKFSQSKDLGKDLAPEYQLFYYYDPNDKCKKTLEELYTIVRKCQTIVEKYQSIRSDSYPLSLHQISRLIYQITSAFKMNQFWIQCRWEYKEDTNIKNAFNHIRSQVNELEQKLSVINEVTEGQQTKKVTPKEYYKERDGKQEGQLTAAKDLNFCYSTSQCSQEAAGLNLYHTFETLYRLSCNGLSQKIYQNSNENIHSQNASYWHYFPQKPGLSLEADHRNPEDCVYIKKVRKVALPGFESFTVKTDSKFMKSFHKSVAYFSPCNGLDDLTLASLEPTKIGLYLPQIIKTCARVQKSVWLWGFNLNETQFKKFLMGCRHQEQVTFYQCRFSIPRVPDLSKCMKGTLIKKIWLCFCDENYELSKYSETMENLIKGISVCDLKESLREVEILDLTAKDYFNAIFEKYGLGHIVDNHF</sequence>
<reference evidence="1" key="1">
    <citation type="submission" date="2023-07" db="EMBL/GenBank/DDBJ databases">
        <authorList>
            <consortium name="AG Swart"/>
            <person name="Singh M."/>
            <person name="Singh A."/>
            <person name="Seah K."/>
            <person name="Emmerich C."/>
        </authorList>
    </citation>
    <scope>NUCLEOTIDE SEQUENCE</scope>
    <source>
        <strain evidence="1">DP1</strain>
    </source>
</reference>
<accession>A0AAD1XB89</accession>
<dbReference type="AlphaFoldDB" id="A0AAD1XB89"/>
<gene>
    <name evidence="1" type="ORF">ECRASSUSDP1_LOCUS5936</name>
</gene>
<evidence type="ECO:0000313" key="2">
    <source>
        <dbReference type="Proteomes" id="UP001295684"/>
    </source>
</evidence>
<keyword evidence="2" id="KW-1185">Reference proteome</keyword>
<proteinExistence type="predicted"/>